<comment type="caution">
    <text evidence="3">The sequence shown here is derived from an EMBL/GenBank/DDBJ whole genome shotgun (WGS) entry which is preliminary data.</text>
</comment>
<dbReference type="InterPro" id="IPR057253">
    <property type="entry name" value="CoiA-like_N"/>
</dbReference>
<evidence type="ECO:0000259" key="2">
    <source>
        <dbReference type="Pfam" id="PF25164"/>
    </source>
</evidence>
<reference evidence="3 4" key="1">
    <citation type="journal article" date="2015" name="Genome Announc.">
        <title>Expanding the biotechnology potential of lactobacilli through comparative genomics of 213 strains and associated genera.</title>
        <authorList>
            <person name="Sun Z."/>
            <person name="Harris H.M."/>
            <person name="McCann A."/>
            <person name="Guo C."/>
            <person name="Argimon S."/>
            <person name="Zhang W."/>
            <person name="Yang X."/>
            <person name="Jeffery I.B."/>
            <person name="Cooney J.C."/>
            <person name="Kagawa T.F."/>
            <person name="Liu W."/>
            <person name="Song Y."/>
            <person name="Salvetti E."/>
            <person name="Wrobel A."/>
            <person name="Rasinkangas P."/>
            <person name="Parkhill J."/>
            <person name="Rea M.C."/>
            <person name="O'Sullivan O."/>
            <person name="Ritari J."/>
            <person name="Douillard F.P."/>
            <person name="Paul Ross R."/>
            <person name="Yang R."/>
            <person name="Briner A.E."/>
            <person name="Felis G.E."/>
            <person name="de Vos W.M."/>
            <person name="Barrangou R."/>
            <person name="Klaenhammer T.R."/>
            <person name="Caufield P.W."/>
            <person name="Cui Y."/>
            <person name="Zhang H."/>
            <person name="O'Toole P.W."/>
        </authorList>
    </citation>
    <scope>NUCLEOTIDE SEQUENCE [LARGE SCALE GENOMIC DNA]</scope>
    <source>
        <strain evidence="3 4">DSM 13345</strain>
    </source>
</reference>
<organism evidence="3 4">
    <name type="scientific">Limosilactobacillus mucosae DSM 13345</name>
    <dbReference type="NCBI Taxonomy" id="1423771"/>
    <lineage>
        <taxon>Bacteria</taxon>
        <taxon>Bacillati</taxon>
        <taxon>Bacillota</taxon>
        <taxon>Bacilli</taxon>
        <taxon>Lactobacillales</taxon>
        <taxon>Lactobacillaceae</taxon>
        <taxon>Limosilactobacillus</taxon>
    </lineage>
</organism>
<dbReference type="PATRIC" id="fig|1423771.3.peg.379"/>
<evidence type="ECO:0008006" key="5">
    <source>
        <dbReference type="Google" id="ProtNLM"/>
    </source>
</evidence>
<proteinExistence type="predicted"/>
<dbReference type="EMBL" id="AZEQ01000011">
    <property type="protein sequence ID" value="KRL25521.1"/>
    <property type="molecule type" value="Genomic_DNA"/>
</dbReference>
<dbReference type="AlphaFoldDB" id="A0A0R1NZK8"/>
<protein>
    <recommendedName>
        <fullName evidence="5">Competence protein CoiA</fullName>
    </recommendedName>
</protein>
<feature type="domain" description="Competence protein CoiA nuclease-like" evidence="1">
    <location>
        <begin position="57"/>
        <end position="146"/>
    </location>
</feature>
<evidence type="ECO:0000313" key="4">
    <source>
        <dbReference type="Proteomes" id="UP000050901"/>
    </source>
</evidence>
<feature type="domain" description="Competence protein CoiA-like N-terminal" evidence="2">
    <location>
        <begin position="16"/>
        <end position="55"/>
    </location>
</feature>
<gene>
    <name evidence="3" type="ORF">FC47_GL000371</name>
</gene>
<accession>A0A0R1NZK8</accession>
<sequence length="347" mass="40906">MQTALWNGQPVWAQTEAKKAQRTYRCPDCGQKVHLCQGTDHRPYFAHYAQSRCDANETAIHQLGKQQIGRWLNQQGWPSYSEVYLPTIKQRPDILTKINDQWAAIEFQCSPLGLTRLIERNQGYERLGIAYRWFLGPTYAHRLQPGKAAQFLQWHHQQLILPFWNLKRQQPDYQKRRLFGPKSGKSRQDVWQILIWQTQQLQRQIRLATPRLCELANQTYLMGHGAISTCPLVAHDTHFQWSLMNETPLEWRISVILRLEQCAAHQCWNWPAWYDFLNQSANWLPLPCLSDLQVEQVRHRSLACYTQELNLAGVIRYQQQVVELIQPPRWFSSYERKLAYLEKLAAS</sequence>
<dbReference type="Pfam" id="PF06054">
    <property type="entry name" value="CoiA_nuc"/>
    <property type="match status" value="1"/>
</dbReference>
<dbReference type="RefSeq" id="WP_056968414.1">
    <property type="nucleotide sequence ID" value="NZ_AZEQ01000011.1"/>
</dbReference>
<dbReference type="InterPro" id="IPR010330">
    <property type="entry name" value="CoiA_nuc"/>
</dbReference>
<evidence type="ECO:0000313" key="3">
    <source>
        <dbReference type="EMBL" id="KRL25521.1"/>
    </source>
</evidence>
<dbReference type="Proteomes" id="UP000050901">
    <property type="component" value="Unassembled WGS sequence"/>
</dbReference>
<dbReference type="Pfam" id="PF25164">
    <property type="entry name" value="CoiA_N"/>
    <property type="match status" value="1"/>
</dbReference>
<evidence type="ECO:0000259" key="1">
    <source>
        <dbReference type="Pfam" id="PF06054"/>
    </source>
</evidence>
<name>A0A0R1NZK8_LIMMU</name>